<organism evidence="2 3">
    <name type="scientific">Ensete ventricosum</name>
    <name type="common">Abyssinian banana</name>
    <name type="synonym">Musa ensete</name>
    <dbReference type="NCBI Taxonomy" id="4639"/>
    <lineage>
        <taxon>Eukaryota</taxon>
        <taxon>Viridiplantae</taxon>
        <taxon>Streptophyta</taxon>
        <taxon>Embryophyta</taxon>
        <taxon>Tracheophyta</taxon>
        <taxon>Spermatophyta</taxon>
        <taxon>Magnoliopsida</taxon>
        <taxon>Liliopsida</taxon>
        <taxon>Zingiberales</taxon>
        <taxon>Musaceae</taxon>
        <taxon>Ensete</taxon>
    </lineage>
</organism>
<accession>A0A427B168</accession>
<evidence type="ECO:0000313" key="3">
    <source>
        <dbReference type="Proteomes" id="UP000287651"/>
    </source>
</evidence>
<comment type="caution">
    <text evidence="2">The sequence shown here is derived from an EMBL/GenBank/DDBJ whole genome shotgun (WGS) entry which is preliminary data.</text>
</comment>
<reference evidence="2 3" key="1">
    <citation type="journal article" date="2014" name="Agronomy (Basel)">
        <title>A Draft Genome Sequence for Ensete ventricosum, the Drought-Tolerant Tree Against Hunger.</title>
        <authorList>
            <person name="Harrison J."/>
            <person name="Moore K.A."/>
            <person name="Paszkiewicz K."/>
            <person name="Jones T."/>
            <person name="Grant M."/>
            <person name="Ambacheew D."/>
            <person name="Muzemil S."/>
            <person name="Studholme D.J."/>
        </authorList>
    </citation>
    <scope>NUCLEOTIDE SEQUENCE [LARGE SCALE GENOMIC DNA]</scope>
</reference>
<protein>
    <submittedName>
        <fullName evidence="2">Uncharacterized protein</fullName>
    </submittedName>
</protein>
<proteinExistence type="predicted"/>
<feature type="region of interest" description="Disordered" evidence="1">
    <location>
        <begin position="1"/>
        <end position="38"/>
    </location>
</feature>
<evidence type="ECO:0000256" key="1">
    <source>
        <dbReference type="SAM" id="MobiDB-lite"/>
    </source>
</evidence>
<sequence>MGDEGRRRKEMRREERGGEEMGREGEATRVETVPAGGKQATIGHVERPAGQHLVASGSSGLGLRLLSQRRLWVFRPFRLTRPDLGREIARSYGPDCEFNNLVCALLRCSRRRSKLTIIDRFRVVTSGSNRYLVVSPSSGQFTYRSADRPVHTARYGKPY</sequence>
<dbReference type="Proteomes" id="UP000287651">
    <property type="component" value="Unassembled WGS sequence"/>
</dbReference>
<name>A0A427B168_ENSVE</name>
<feature type="compositionally biased region" description="Basic and acidic residues" evidence="1">
    <location>
        <begin position="1"/>
        <end position="29"/>
    </location>
</feature>
<gene>
    <name evidence="2" type="ORF">B296_00020400</name>
</gene>
<dbReference type="AlphaFoldDB" id="A0A427B168"/>
<evidence type="ECO:0000313" key="2">
    <source>
        <dbReference type="EMBL" id="RRT82259.1"/>
    </source>
</evidence>
<dbReference type="EMBL" id="AMZH03000730">
    <property type="protein sequence ID" value="RRT82259.1"/>
    <property type="molecule type" value="Genomic_DNA"/>
</dbReference>